<dbReference type="Pfam" id="PF00704">
    <property type="entry name" value="Glyco_hydro_18"/>
    <property type="match status" value="1"/>
</dbReference>
<dbReference type="Gene3D" id="3.20.20.80">
    <property type="entry name" value="Glycosidases"/>
    <property type="match status" value="1"/>
</dbReference>
<feature type="region of interest" description="Disordered" evidence="4">
    <location>
        <begin position="1"/>
        <end position="33"/>
    </location>
</feature>
<keyword evidence="7" id="KW-1185">Reference proteome</keyword>
<evidence type="ECO:0000256" key="3">
    <source>
        <dbReference type="ARBA" id="ARBA00023024"/>
    </source>
</evidence>
<protein>
    <recommendedName>
        <fullName evidence="2">chitinase</fullName>
        <ecNumber evidence="2">3.2.1.14</ecNumber>
    </recommendedName>
</protein>
<evidence type="ECO:0000259" key="5">
    <source>
        <dbReference type="PROSITE" id="PS51910"/>
    </source>
</evidence>
<evidence type="ECO:0000256" key="4">
    <source>
        <dbReference type="SAM" id="MobiDB-lite"/>
    </source>
</evidence>
<dbReference type="InterPro" id="IPR011583">
    <property type="entry name" value="Chitinase_II/V-like_cat"/>
</dbReference>
<evidence type="ECO:0000313" key="6">
    <source>
        <dbReference type="EMBL" id="RKG86204.1"/>
    </source>
</evidence>
<dbReference type="GO" id="GO:0005576">
    <property type="term" value="C:extracellular region"/>
    <property type="evidence" value="ECO:0007669"/>
    <property type="project" value="TreeGrafter"/>
</dbReference>
<keyword evidence="3" id="KW-0119">Carbohydrate metabolism</keyword>
<comment type="caution">
    <text evidence="6">The sequence shown here is derived from an EMBL/GenBank/DDBJ whole genome shotgun (WGS) entry which is preliminary data.</text>
</comment>
<evidence type="ECO:0000256" key="1">
    <source>
        <dbReference type="ARBA" id="ARBA00000822"/>
    </source>
</evidence>
<feature type="domain" description="GH18" evidence="5">
    <location>
        <begin position="92"/>
        <end position="522"/>
    </location>
</feature>
<comment type="catalytic activity">
    <reaction evidence="1">
        <text>Random endo-hydrolysis of N-acetyl-beta-D-glucosaminide (1-&gt;4)-beta-linkages in chitin and chitodextrins.</text>
        <dbReference type="EC" id="3.2.1.14"/>
    </reaction>
</comment>
<dbReference type="GO" id="GO:0005975">
    <property type="term" value="P:carbohydrate metabolic process"/>
    <property type="evidence" value="ECO:0007669"/>
    <property type="project" value="InterPro"/>
</dbReference>
<dbReference type="SMART" id="SM00636">
    <property type="entry name" value="Glyco_18"/>
    <property type="match status" value="1"/>
</dbReference>
<dbReference type="InterPro" id="IPR017853">
    <property type="entry name" value="GH"/>
</dbReference>
<dbReference type="Proteomes" id="UP000268094">
    <property type="component" value="Unassembled WGS sequence"/>
</dbReference>
<keyword evidence="3" id="KW-0624">Polysaccharide degradation</keyword>
<dbReference type="PROSITE" id="PS51910">
    <property type="entry name" value="GH18_2"/>
    <property type="match status" value="1"/>
</dbReference>
<name>A0A3A8J1X3_9BACT</name>
<dbReference type="GO" id="GO:0008061">
    <property type="term" value="F:chitin binding"/>
    <property type="evidence" value="ECO:0007669"/>
    <property type="project" value="InterPro"/>
</dbReference>
<dbReference type="PANTHER" id="PTHR11177">
    <property type="entry name" value="CHITINASE"/>
    <property type="match status" value="1"/>
</dbReference>
<keyword evidence="3" id="KW-0146">Chitin degradation</keyword>
<dbReference type="SUPFAM" id="SSF54556">
    <property type="entry name" value="Chitinase insertion domain"/>
    <property type="match status" value="1"/>
</dbReference>
<proteinExistence type="predicted"/>
<evidence type="ECO:0000256" key="2">
    <source>
        <dbReference type="ARBA" id="ARBA00012729"/>
    </source>
</evidence>
<dbReference type="AlphaFoldDB" id="A0A3A8J1X3"/>
<dbReference type="EC" id="3.2.1.14" evidence="2"/>
<dbReference type="Gene3D" id="3.10.50.10">
    <property type="match status" value="2"/>
</dbReference>
<reference evidence="7" key="1">
    <citation type="submission" date="2018-09" db="EMBL/GenBank/DDBJ databases">
        <authorList>
            <person name="Livingstone P.G."/>
            <person name="Whitworth D.E."/>
        </authorList>
    </citation>
    <scope>NUCLEOTIDE SEQUENCE [LARGE SCALE GENOMIC DNA]</scope>
    <source>
        <strain evidence="7">CA054A</strain>
    </source>
</reference>
<accession>A0A3A8J1X3</accession>
<dbReference type="EMBL" id="RAVZ01000118">
    <property type="protein sequence ID" value="RKG86204.1"/>
    <property type="molecule type" value="Genomic_DNA"/>
</dbReference>
<dbReference type="InterPro" id="IPR029070">
    <property type="entry name" value="Chitinase_insertion_sf"/>
</dbReference>
<dbReference type="SUPFAM" id="SSF51445">
    <property type="entry name" value="(Trans)glycosidases"/>
    <property type="match status" value="1"/>
</dbReference>
<dbReference type="InterPro" id="IPR001223">
    <property type="entry name" value="Glyco_hydro18_cat"/>
</dbReference>
<dbReference type="RefSeq" id="WP_120541948.1">
    <property type="nucleotide sequence ID" value="NZ_RAVZ01000118.1"/>
</dbReference>
<dbReference type="GO" id="GO:0006032">
    <property type="term" value="P:chitin catabolic process"/>
    <property type="evidence" value="ECO:0007669"/>
    <property type="project" value="UniProtKB-KW"/>
</dbReference>
<dbReference type="InterPro" id="IPR050314">
    <property type="entry name" value="Glycosyl_Hydrlase_18"/>
</dbReference>
<sequence length="562" mass="60669">MMDSKRGWDGVGQGTSSRMGTGPRDWLGRPEAPRGGLETFVPDALTLDDVSTRLGYQAVGYRGDGLGSNLSYTSVRVGRPVFNGYIQDPSRPRLSAYVSDLGLEDGRPVGLREPRFFGRGFDVSRLPPTAYDRLVFGSLGIVGDAGPRAAQIRKHARGSQLDRRGRITIVDFLQDVASFPFLGVSMAKVGASLANYHALYFSQETAQGQLGGLRTLQRRAAEQGHALELAFSIGGRLMSGHFSGMAASPRERAEFISSIIEMFTLFPMFSSVDLDWDCLGGKRLETDEVSKDDSVNFVRLMGELRGALDGAFGTGRRQISITVGCDVAKLRAVNVPALREVGLDRVYLKGYDFFSAGSSRVISHHANLKRYPGSETSIELAVDYLLSRKVDASCLHLGYATEGRAAAGANRDSLEYNLEGAALGTFEAGVVELYDVIRNQADFSRGPPVGRNGFELCTDSWADADYLYSDDARQLITLDTPRTVKAKAEFAVANGLGGVFCGTAHHDTGLLHNAAREGLGATVRHTVFDMTPTYVPGQVRPLGPALRAARPRSDDVLGAPSP</sequence>
<dbReference type="OrthoDB" id="8573752at2"/>
<organism evidence="6 7">
    <name type="scientific">Corallococcus terminator</name>
    <dbReference type="NCBI Taxonomy" id="2316733"/>
    <lineage>
        <taxon>Bacteria</taxon>
        <taxon>Pseudomonadati</taxon>
        <taxon>Myxococcota</taxon>
        <taxon>Myxococcia</taxon>
        <taxon>Myxococcales</taxon>
        <taxon>Cystobacterineae</taxon>
        <taxon>Myxococcaceae</taxon>
        <taxon>Corallococcus</taxon>
    </lineage>
</organism>
<gene>
    <name evidence="6" type="ORF">D7V88_18395</name>
</gene>
<dbReference type="PANTHER" id="PTHR11177:SF317">
    <property type="entry name" value="CHITINASE 12-RELATED"/>
    <property type="match status" value="1"/>
</dbReference>
<dbReference type="GO" id="GO:0008843">
    <property type="term" value="F:endochitinase activity"/>
    <property type="evidence" value="ECO:0007669"/>
    <property type="project" value="UniProtKB-EC"/>
</dbReference>
<evidence type="ECO:0000313" key="7">
    <source>
        <dbReference type="Proteomes" id="UP000268094"/>
    </source>
</evidence>